<gene>
    <name evidence="1" type="ORF">CRENPOLYSF2_2900009</name>
</gene>
<dbReference type="AlphaFoldDB" id="A0A1R4H965"/>
<evidence type="ECO:0000313" key="2">
    <source>
        <dbReference type="Proteomes" id="UP000195442"/>
    </source>
</evidence>
<protein>
    <submittedName>
        <fullName evidence="1">Uncharacterized protein</fullName>
    </submittedName>
</protein>
<evidence type="ECO:0000313" key="1">
    <source>
        <dbReference type="EMBL" id="SJM92763.1"/>
    </source>
</evidence>
<dbReference type="Proteomes" id="UP000195442">
    <property type="component" value="Unassembled WGS sequence"/>
</dbReference>
<name>A0A1R4H965_9GAMM</name>
<sequence>MVLAFCRRGLAGVIYICVFDVKSAQRHTKKALPKDSAFFLSYLSIVGVRLTYRQPTIFSP</sequence>
<proteinExistence type="predicted"/>
<reference evidence="2" key="1">
    <citation type="submission" date="2017-02" db="EMBL/GenBank/DDBJ databases">
        <authorList>
            <person name="Daims H."/>
        </authorList>
    </citation>
    <scope>NUCLEOTIDE SEQUENCE [LARGE SCALE GENOMIC DNA]</scope>
</reference>
<dbReference type="EMBL" id="FUKJ01000213">
    <property type="protein sequence ID" value="SJM92763.1"/>
    <property type="molecule type" value="Genomic_DNA"/>
</dbReference>
<accession>A0A1R4H965</accession>
<keyword evidence="2" id="KW-1185">Reference proteome</keyword>
<organism evidence="1 2">
    <name type="scientific">Crenothrix polyspora</name>
    <dbReference type="NCBI Taxonomy" id="360316"/>
    <lineage>
        <taxon>Bacteria</taxon>
        <taxon>Pseudomonadati</taxon>
        <taxon>Pseudomonadota</taxon>
        <taxon>Gammaproteobacteria</taxon>
        <taxon>Methylococcales</taxon>
        <taxon>Crenotrichaceae</taxon>
        <taxon>Crenothrix</taxon>
    </lineage>
</organism>